<accession>A0A0K2TG32</accession>
<proteinExistence type="predicted"/>
<keyword evidence="1" id="KW-0812">Transmembrane</keyword>
<reference evidence="2" key="1">
    <citation type="submission" date="2014-05" db="EMBL/GenBank/DDBJ databases">
        <authorList>
            <person name="Chronopoulou M."/>
        </authorList>
    </citation>
    <scope>NUCLEOTIDE SEQUENCE</scope>
    <source>
        <tissue evidence="2">Whole organism</tissue>
    </source>
</reference>
<keyword evidence="1" id="KW-0472">Membrane</keyword>
<dbReference type="EMBL" id="HACA01007627">
    <property type="protein sequence ID" value="CDW24988.1"/>
    <property type="molecule type" value="Transcribed_RNA"/>
</dbReference>
<dbReference type="AlphaFoldDB" id="A0A0K2TG32"/>
<feature type="transmembrane region" description="Helical" evidence="1">
    <location>
        <begin position="72"/>
        <end position="92"/>
    </location>
</feature>
<keyword evidence="1" id="KW-1133">Transmembrane helix</keyword>
<feature type="transmembrane region" description="Helical" evidence="1">
    <location>
        <begin position="124"/>
        <end position="143"/>
    </location>
</feature>
<name>A0A0K2TG32_LEPSM</name>
<feature type="transmembrane region" description="Helical" evidence="1">
    <location>
        <begin position="155"/>
        <end position="173"/>
    </location>
</feature>
<evidence type="ECO:0000256" key="1">
    <source>
        <dbReference type="SAM" id="Phobius"/>
    </source>
</evidence>
<feature type="transmembrane region" description="Helical" evidence="1">
    <location>
        <begin position="26"/>
        <end position="45"/>
    </location>
</feature>
<organism evidence="2">
    <name type="scientific">Lepeophtheirus salmonis</name>
    <name type="common">Salmon louse</name>
    <name type="synonym">Caligus salmonis</name>
    <dbReference type="NCBI Taxonomy" id="72036"/>
    <lineage>
        <taxon>Eukaryota</taxon>
        <taxon>Metazoa</taxon>
        <taxon>Ecdysozoa</taxon>
        <taxon>Arthropoda</taxon>
        <taxon>Crustacea</taxon>
        <taxon>Multicrustacea</taxon>
        <taxon>Hexanauplia</taxon>
        <taxon>Copepoda</taxon>
        <taxon>Siphonostomatoida</taxon>
        <taxon>Caligidae</taxon>
        <taxon>Lepeophtheirus</taxon>
    </lineage>
</organism>
<sequence length="195" mass="22723">MIFVLKYIHIFHYATASRLNMEFIKIYYNICNLFLSTMTAFQSLARSPRIKYMKDCYGRNEWATWNPPNIKFGIYAFLLIFVQIIYFVRLSVKGRSVRRQMNTNRGPMVVKNDSFISIHIMKDVGYSITFAILCICCPMSGILLSPTNCVGLSTVTHWIYALAVTIFIIPMYYKNKILQNKVLKVLGMKNKRVLK</sequence>
<evidence type="ECO:0000313" key="2">
    <source>
        <dbReference type="EMBL" id="CDW24988.1"/>
    </source>
</evidence>
<protein>
    <submittedName>
        <fullName evidence="2">Uncharacterized protein</fullName>
    </submittedName>
</protein>